<dbReference type="AlphaFoldDB" id="A0A6N8JQG4"/>
<feature type="transmembrane region" description="Helical" evidence="1">
    <location>
        <begin position="455"/>
        <end position="476"/>
    </location>
</feature>
<feature type="transmembrane region" description="Helical" evidence="1">
    <location>
        <begin position="234"/>
        <end position="253"/>
    </location>
</feature>
<keyword evidence="1" id="KW-0472">Membrane</keyword>
<feature type="transmembrane region" description="Helical" evidence="1">
    <location>
        <begin position="423"/>
        <end position="449"/>
    </location>
</feature>
<feature type="transmembrane region" description="Helical" evidence="1">
    <location>
        <begin position="488"/>
        <end position="512"/>
    </location>
</feature>
<feature type="transmembrane region" description="Helical" evidence="1">
    <location>
        <begin position="288"/>
        <end position="305"/>
    </location>
</feature>
<feature type="transmembrane region" description="Helical" evidence="1">
    <location>
        <begin position="259"/>
        <end position="279"/>
    </location>
</feature>
<feature type="transmembrane region" description="Helical" evidence="1">
    <location>
        <begin position="381"/>
        <end position="411"/>
    </location>
</feature>
<feature type="transmembrane region" description="Helical" evidence="1">
    <location>
        <begin position="38"/>
        <end position="61"/>
    </location>
</feature>
<dbReference type="InterPro" id="IPR046671">
    <property type="entry name" value="DUF6541"/>
</dbReference>
<proteinExistence type="predicted"/>
<dbReference type="EMBL" id="WSRR01000013">
    <property type="protein sequence ID" value="MVX61060.1"/>
    <property type="molecule type" value="Genomic_DNA"/>
</dbReference>
<feature type="transmembrane region" description="Helical" evidence="1">
    <location>
        <begin position="340"/>
        <end position="361"/>
    </location>
</feature>
<organism evidence="2 3">
    <name type="scientific">Adlercreutzia mucosicola</name>
    <dbReference type="NCBI Taxonomy" id="580026"/>
    <lineage>
        <taxon>Bacteria</taxon>
        <taxon>Bacillati</taxon>
        <taxon>Actinomycetota</taxon>
        <taxon>Coriobacteriia</taxon>
        <taxon>Eggerthellales</taxon>
        <taxon>Eggerthellaceae</taxon>
        <taxon>Adlercreutzia</taxon>
    </lineage>
</organism>
<feature type="transmembrane region" description="Helical" evidence="1">
    <location>
        <begin position="6"/>
        <end position="31"/>
    </location>
</feature>
<comment type="caution">
    <text evidence="2">The sequence shown here is derived from an EMBL/GenBank/DDBJ whole genome shotgun (WGS) entry which is preliminary data.</text>
</comment>
<evidence type="ECO:0000256" key="1">
    <source>
        <dbReference type="SAM" id="Phobius"/>
    </source>
</evidence>
<dbReference type="Proteomes" id="UP000463388">
    <property type="component" value="Unassembled WGS sequence"/>
</dbReference>
<gene>
    <name evidence="2" type="ORF">GKZ27_06295</name>
</gene>
<feature type="transmembrane region" description="Helical" evidence="1">
    <location>
        <begin position="311"/>
        <end position="328"/>
    </location>
</feature>
<keyword evidence="1" id="KW-1133">Transmembrane helix</keyword>
<evidence type="ECO:0000313" key="3">
    <source>
        <dbReference type="Proteomes" id="UP000463388"/>
    </source>
</evidence>
<sequence length="680" mass="73204">MEMEGTWVGSFAGAVVLAVFLYLPGFLVLGASRLSKPIAAACSPLLSIAFYEIFAIVLAKLGIPCSWWLLFTAALLAAVVGLLCVRAFFREEAARAGKAAMRGAPADWLSLGLYLGCGILITGVFFIKNLDGPSSFAQLYDNVFHLAVLQSFVETGQWSTLTVDNYGALTGAGPLNSSSGFYPAGWHLLGALLIDCLNLTVPQAINVVNGVLVAIVFPASMYALLDTIFPKVRSVVRFGALAVMAFAPFPWKFLIWGPLFPNLASMAVMPSAIAVFLLLTRRGIGRRGRLALIGIFVIGCFSATATQPNAIFTMGVFLAPYCVGRVCQYAQERGVGGAKVFMAGAGFALLVLLLWTTAFVLPPLQDVIWYPRSAACSKIQAVANVAFLSLSSFSTQLVFAAAVAGGVFLLLFKKQKSWMIGSYVLMAAIYCFSISSEGFLQHFLAGFWYSDPPRVAANMVLCVVPLAAVFLAWLASKLQLLAERAHSALGARVIAIGVVGVIFAVGAFAPGFRLIGIGDISSAFTEITDITRAQYSLANGVLDEEECDFVEKAMNLVGKDEVIVNAPHDGSVFAASTKGLNAFYRSINGYRPDSEKSESVLVRNKLNEIATNEDVRRAVRELGLKYVLQLDHGEADARSPHIFTYDASHWRGINAITDNTPGFELVLSEGDMRLYKIIDE</sequence>
<dbReference type="OrthoDB" id="3169698at2"/>
<evidence type="ECO:0000313" key="2">
    <source>
        <dbReference type="EMBL" id="MVX61060.1"/>
    </source>
</evidence>
<name>A0A6N8JQG4_9ACTN</name>
<feature type="transmembrane region" description="Helical" evidence="1">
    <location>
        <begin position="207"/>
        <end position="225"/>
    </location>
</feature>
<reference evidence="2 3" key="1">
    <citation type="submission" date="2019-12" db="EMBL/GenBank/DDBJ databases">
        <title>Microbes associate with the intestines of laboratory mice.</title>
        <authorList>
            <person name="Navarre W."/>
            <person name="Wong E."/>
        </authorList>
    </citation>
    <scope>NUCLEOTIDE SEQUENCE [LARGE SCALE GENOMIC DNA]</scope>
    <source>
        <strain evidence="2 3">NM66_B29</strain>
    </source>
</reference>
<feature type="transmembrane region" description="Helical" evidence="1">
    <location>
        <begin position="67"/>
        <end position="88"/>
    </location>
</feature>
<keyword evidence="1" id="KW-0812">Transmembrane</keyword>
<protein>
    <submittedName>
        <fullName evidence="2">Uncharacterized protein</fullName>
    </submittedName>
</protein>
<dbReference type="Pfam" id="PF20176">
    <property type="entry name" value="DUF6541"/>
    <property type="match status" value="1"/>
</dbReference>
<keyword evidence="3" id="KW-1185">Reference proteome</keyword>
<feature type="transmembrane region" description="Helical" evidence="1">
    <location>
        <begin position="108"/>
        <end position="127"/>
    </location>
</feature>
<accession>A0A6N8JQG4</accession>